<dbReference type="CDD" id="cd00093">
    <property type="entry name" value="HTH_XRE"/>
    <property type="match status" value="1"/>
</dbReference>
<gene>
    <name evidence="4" type="ORF">ACFQGR_09695</name>
</gene>
<feature type="transmembrane region" description="Helical" evidence="2">
    <location>
        <begin position="112"/>
        <end position="132"/>
    </location>
</feature>
<feature type="domain" description="HTH cro/C1-type" evidence="3">
    <location>
        <begin position="7"/>
        <end position="61"/>
    </location>
</feature>
<dbReference type="SUPFAM" id="SSF47413">
    <property type="entry name" value="lambda repressor-like DNA-binding domains"/>
    <property type="match status" value="1"/>
</dbReference>
<dbReference type="EMBL" id="JBHSSG010000019">
    <property type="protein sequence ID" value="MFC6179635.1"/>
    <property type="molecule type" value="Genomic_DNA"/>
</dbReference>
<dbReference type="PANTHER" id="PTHR46558:SF15">
    <property type="entry name" value="HELIX-TURN-HELIX DOMAIN PROTEIN"/>
    <property type="match status" value="1"/>
</dbReference>
<dbReference type="Proteomes" id="UP001596158">
    <property type="component" value="Unassembled WGS sequence"/>
</dbReference>
<dbReference type="Gene3D" id="1.10.260.40">
    <property type="entry name" value="lambda repressor-like DNA-binding domains"/>
    <property type="match status" value="1"/>
</dbReference>
<organism evidence="4 5">
    <name type="scientific">Weissella sagaensis</name>
    <dbReference type="NCBI Taxonomy" id="2559928"/>
    <lineage>
        <taxon>Bacteria</taxon>
        <taxon>Bacillati</taxon>
        <taxon>Bacillota</taxon>
        <taxon>Bacilli</taxon>
        <taxon>Lactobacillales</taxon>
        <taxon>Lactobacillaceae</taxon>
        <taxon>Weissella</taxon>
    </lineage>
</organism>
<name>A0ABW1RVV3_9LACO</name>
<accession>A0ABW1RVV3</accession>
<evidence type="ECO:0000256" key="1">
    <source>
        <dbReference type="ARBA" id="ARBA00023125"/>
    </source>
</evidence>
<comment type="caution">
    <text evidence="4">The sequence shown here is derived from an EMBL/GenBank/DDBJ whole genome shotgun (WGS) entry which is preliminary data.</text>
</comment>
<evidence type="ECO:0000259" key="3">
    <source>
        <dbReference type="PROSITE" id="PS50943"/>
    </source>
</evidence>
<sequence length="137" mass="15792">MQIGEKIKIIRENKKMSQENMAKSLHVSYQAVSNWERGKSYPDISNIIMISDLYSISLDELIREDKNYKDILLEKKVSGIADAILNIIFLLCAIMLLIYMMVENKLTSGNSFYIILIILVIVHTSVDLLKLLPKKRM</sequence>
<keyword evidence="2" id="KW-0812">Transmembrane</keyword>
<keyword evidence="2" id="KW-0472">Membrane</keyword>
<dbReference type="InterPro" id="IPR001387">
    <property type="entry name" value="Cro/C1-type_HTH"/>
</dbReference>
<protein>
    <submittedName>
        <fullName evidence="4">Helix-turn-helix domain-containing protein</fullName>
    </submittedName>
</protein>
<dbReference type="RefSeq" id="WP_042493568.1">
    <property type="nucleotide sequence ID" value="NZ_BJDT01000012.1"/>
</dbReference>
<evidence type="ECO:0000313" key="4">
    <source>
        <dbReference type="EMBL" id="MFC6179635.1"/>
    </source>
</evidence>
<dbReference type="InterPro" id="IPR010982">
    <property type="entry name" value="Lambda_DNA-bd_dom_sf"/>
</dbReference>
<keyword evidence="1" id="KW-0238">DNA-binding</keyword>
<dbReference type="SMART" id="SM00530">
    <property type="entry name" value="HTH_XRE"/>
    <property type="match status" value="1"/>
</dbReference>
<dbReference type="Pfam" id="PF01381">
    <property type="entry name" value="HTH_3"/>
    <property type="match status" value="1"/>
</dbReference>
<dbReference type="PANTHER" id="PTHR46558">
    <property type="entry name" value="TRACRIPTIONAL REGULATORY PROTEIN-RELATED-RELATED"/>
    <property type="match status" value="1"/>
</dbReference>
<evidence type="ECO:0000313" key="5">
    <source>
        <dbReference type="Proteomes" id="UP001596158"/>
    </source>
</evidence>
<evidence type="ECO:0000256" key="2">
    <source>
        <dbReference type="SAM" id="Phobius"/>
    </source>
</evidence>
<dbReference type="PROSITE" id="PS50943">
    <property type="entry name" value="HTH_CROC1"/>
    <property type="match status" value="1"/>
</dbReference>
<proteinExistence type="predicted"/>
<feature type="transmembrane region" description="Helical" evidence="2">
    <location>
        <begin position="79"/>
        <end position="100"/>
    </location>
</feature>
<keyword evidence="2" id="KW-1133">Transmembrane helix</keyword>
<reference evidence="5" key="1">
    <citation type="journal article" date="2019" name="Int. J. Syst. Evol. Microbiol.">
        <title>The Global Catalogue of Microorganisms (GCM) 10K type strain sequencing project: providing services to taxonomists for standard genome sequencing and annotation.</title>
        <authorList>
            <consortium name="The Broad Institute Genomics Platform"/>
            <consortium name="The Broad Institute Genome Sequencing Center for Infectious Disease"/>
            <person name="Wu L."/>
            <person name="Ma J."/>
        </authorList>
    </citation>
    <scope>NUCLEOTIDE SEQUENCE [LARGE SCALE GENOMIC DNA]</scope>
    <source>
        <strain evidence="5">CCM 8924</strain>
    </source>
</reference>
<keyword evidence="5" id="KW-1185">Reference proteome</keyword>